<proteinExistence type="predicted"/>
<evidence type="ECO:0000313" key="3">
    <source>
        <dbReference type="Proteomes" id="UP001391051"/>
    </source>
</evidence>
<organism evidence="2 3">
    <name type="scientific">Apiospora aurea</name>
    <dbReference type="NCBI Taxonomy" id="335848"/>
    <lineage>
        <taxon>Eukaryota</taxon>
        <taxon>Fungi</taxon>
        <taxon>Dikarya</taxon>
        <taxon>Ascomycota</taxon>
        <taxon>Pezizomycotina</taxon>
        <taxon>Sordariomycetes</taxon>
        <taxon>Xylariomycetidae</taxon>
        <taxon>Amphisphaeriales</taxon>
        <taxon>Apiosporaceae</taxon>
        <taxon>Apiospora</taxon>
    </lineage>
</organism>
<accession>A0ABR1Q5K4</accession>
<evidence type="ECO:0000256" key="1">
    <source>
        <dbReference type="SAM" id="MobiDB-lite"/>
    </source>
</evidence>
<dbReference type="Proteomes" id="UP001391051">
    <property type="component" value="Unassembled WGS sequence"/>
</dbReference>
<reference evidence="2 3" key="1">
    <citation type="submission" date="2023-01" db="EMBL/GenBank/DDBJ databases">
        <title>Analysis of 21 Apiospora genomes using comparative genomics revels a genus with tremendous synthesis potential of carbohydrate active enzymes and secondary metabolites.</title>
        <authorList>
            <person name="Sorensen T."/>
        </authorList>
    </citation>
    <scope>NUCLEOTIDE SEQUENCE [LARGE SCALE GENOMIC DNA]</scope>
    <source>
        <strain evidence="2 3">CBS 24483</strain>
    </source>
</reference>
<dbReference type="EMBL" id="JAQQWE010000006">
    <property type="protein sequence ID" value="KAK7947809.1"/>
    <property type="molecule type" value="Genomic_DNA"/>
</dbReference>
<protein>
    <submittedName>
        <fullName evidence="2">Uncharacterized protein</fullName>
    </submittedName>
</protein>
<feature type="region of interest" description="Disordered" evidence="1">
    <location>
        <begin position="61"/>
        <end position="87"/>
    </location>
</feature>
<dbReference type="RefSeq" id="XP_066697315.1">
    <property type="nucleotide sequence ID" value="XM_066844917.1"/>
</dbReference>
<sequence>MQPPSRTPLPSDPDLVAAFIHRPCPSPSHVFIGSASVMAFITYREVPDMSAVELRELNTSHESLPQTSVQGHWSTSQYRQDEGTNDVRATSPNNPPAVHTLRSHILSGAAQIQQFNWKRLDSYERQHSSIPITGLLSCTRLILLVMAIPLAISPYGYGASILVATAIILLGWCALQQIDNLNGQPPCAHVDDTSDFRCALRLEERRMSTFLYPFEQEDCYDLDKSFRDAFLGLEVLKATLIYGDMNTVFRICTHPRVGILRGWANPTCDCCNPGSLGWDMVCKYALHTYIGLNFIRRFSDLFAQADGEGKSPDFRLTTAYGDMVESTTTLNLASHIPHYMHRHFFGIKDEQCYSSPYKPFSPMDPPYMPSAEELEEIRSVLFQTGLPMELAGLVLDFTGYQETRALNVPHDPFHKRNRRAVGPALGDEMPWDMLVAGIIKKFLFDTTYHF</sequence>
<gene>
    <name evidence="2" type="ORF">PG986_008695</name>
</gene>
<feature type="compositionally biased region" description="Polar residues" evidence="1">
    <location>
        <begin position="61"/>
        <end position="78"/>
    </location>
</feature>
<name>A0ABR1Q5K4_9PEZI</name>
<evidence type="ECO:0000313" key="2">
    <source>
        <dbReference type="EMBL" id="KAK7947809.1"/>
    </source>
</evidence>
<comment type="caution">
    <text evidence="2">The sequence shown here is derived from an EMBL/GenBank/DDBJ whole genome shotgun (WGS) entry which is preliminary data.</text>
</comment>
<dbReference type="GeneID" id="92077979"/>
<keyword evidence="3" id="KW-1185">Reference proteome</keyword>